<dbReference type="RefSeq" id="WP_035166651.1">
    <property type="nucleotide sequence ID" value="NZ_CP018906.1"/>
</dbReference>
<dbReference type="NCBIfam" id="NF001377">
    <property type="entry name" value="PRK00278.2-4"/>
    <property type="match status" value="1"/>
</dbReference>
<dbReference type="GO" id="GO:0004425">
    <property type="term" value="F:indole-3-glycerol-phosphate synthase activity"/>
    <property type="evidence" value="ECO:0007669"/>
    <property type="project" value="UniProtKB-UniRule"/>
</dbReference>
<dbReference type="KEGG" id="lcu:PL11_004515"/>
<evidence type="ECO:0000256" key="5">
    <source>
        <dbReference type="ARBA" id="ARBA00022793"/>
    </source>
</evidence>
<dbReference type="OrthoDB" id="9804217at2"/>
<dbReference type="InterPro" id="IPR045186">
    <property type="entry name" value="Indole-3-glycerol_P_synth"/>
</dbReference>
<dbReference type="AlphaFoldDB" id="A0A1S6QI26"/>
<evidence type="ECO:0000256" key="9">
    <source>
        <dbReference type="HAMAP-Rule" id="MF_00134"/>
    </source>
</evidence>
<dbReference type="SUPFAM" id="SSF51366">
    <property type="entry name" value="Ribulose-phoshate binding barrel"/>
    <property type="match status" value="1"/>
</dbReference>
<protein>
    <recommendedName>
        <fullName evidence="9">Indole-3-glycerol phosphate synthase</fullName>
        <shortName evidence="9">IGPS</shortName>
        <ecNumber evidence="9">4.1.1.48</ecNumber>
    </recommendedName>
</protein>
<comment type="similarity">
    <text evidence="3 9">Belongs to the TrpC family.</text>
</comment>
<dbReference type="EMBL" id="CP018906">
    <property type="protein sequence ID" value="AQW21239.1"/>
    <property type="molecule type" value="Genomic_DNA"/>
</dbReference>
<evidence type="ECO:0000256" key="6">
    <source>
        <dbReference type="ARBA" id="ARBA00022822"/>
    </source>
</evidence>
<dbReference type="InterPro" id="IPR011060">
    <property type="entry name" value="RibuloseP-bd_barrel"/>
</dbReference>
<dbReference type="Pfam" id="PF00218">
    <property type="entry name" value="IGPS"/>
    <property type="match status" value="1"/>
</dbReference>
<feature type="domain" description="Indole-3-glycerol phosphate synthase" evidence="10">
    <location>
        <begin position="3"/>
        <end position="253"/>
    </location>
</feature>
<dbReference type="PROSITE" id="PS00614">
    <property type="entry name" value="IGPS"/>
    <property type="match status" value="1"/>
</dbReference>
<keyword evidence="12" id="KW-1185">Reference proteome</keyword>
<evidence type="ECO:0000256" key="1">
    <source>
        <dbReference type="ARBA" id="ARBA00001633"/>
    </source>
</evidence>
<dbReference type="HAMAP" id="MF_00134_B">
    <property type="entry name" value="IGPS_B"/>
    <property type="match status" value="1"/>
</dbReference>
<keyword evidence="6 9" id="KW-0822">Tryptophan biosynthesis</keyword>
<comment type="pathway">
    <text evidence="2 9">Amino-acid biosynthesis; L-tryptophan biosynthesis; L-tryptophan from chorismate: step 4/5.</text>
</comment>
<evidence type="ECO:0000256" key="8">
    <source>
        <dbReference type="ARBA" id="ARBA00023239"/>
    </source>
</evidence>
<organism evidence="11 12">
    <name type="scientific">Lentilactobacillus curieae</name>
    <dbReference type="NCBI Taxonomy" id="1138822"/>
    <lineage>
        <taxon>Bacteria</taxon>
        <taxon>Bacillati</taxon>
        <taxon>Bacillota</taxon>
        <taxon>Bacilli</taxon>
        <taxon>Lactobacillales</taxon>
        <taxon>Lactobacillaceae</taxon>
        <taxon>Lentilactobacillus</taxon>
    </lineage>
</organism>
<name>A0A1S6QI26_9LACO</name>
<reference evidence="11 12" key="1">
    <citation type="journal article" date="2015" name="Genome Announc.">
        <title>Genome Sequence of Lactobacillus curieae CCTCC M 2011381T, a Novel Producer of Gamma-aminobutyric Acid.</title>
        <authorList>
            <person name="Wang Y."/>
            <person name="Wang Y."/>
            <person name="Lang C."/>
            <person name="Wei D."/>
            <person name="Xu P."/>
            <person name="Xie J."/>
        </authorList>
    </citation>
    <scope>NUCLEOTIDE SEQUENCE [LARGE SCALE GENOMIC DNA]</scope>
    <source>
        <strain evidence="11 12">CCTCC M 2011381</strain>
    </source>
</reference>
<keyword evidence="7 9" id="KW-0057">Aromatic amino acid biosynthesis</keyword>
<dbReference type="PANTHER" id="PTHR22854:SF2">
    <property type="entry name" value="INDOLE-3-GLYCEROL-PHOSPHATE SYNTHASE"/>
    <property type="match status" value="1"/>
</dbReference>
<dbReference type="InterPro" id="IPR001468">
    <property type="entry name" value="Indole-3-GlycerolPSynthase_CS"/>
</dbReference>
<evidence type="ECO:0000256" key="3">
    <source>
        <dbReference type="ARBA" id="ARBA00008737"/>
    </source>
</evidence>
<dbReference type="InterPro" id="IPR013798">
    <property type="entry name" value="Indole-3-glycerol_P_synth_dom"/>
</dbReference>
<dbReference type="UniPathway" id="UPA00035">
    <property type="reaction ID" value="UER00043"/>
</dbReference>
<keyword evidence="8 9" id="KW-0456">Lyase</keyword>
<evidence type="ECO:0000256" key="7">
    <source>
        <dbReference type="ARBA" id="ARBA00023141"/>
    </source>
</evidence>
<keyword evidence="5 9" id="KW-0210">Decarboxylase</keyword>
<gene>
    <name evidence="9" type="primary">trpC</name>
    <name evidence="11" type="ORF">PL11_004515</name>
</gene>
<proteinExistence type="inferred from homology"/>
<dbReference type="eggNOG" id="COG0134">
    <property type="taxonomic scope" value="Bacteria"/>
</dbReference>
<keyword evidence="4 9" id="KW-0028">Amino-acid biosynthesis</keyword>
<comment type="catalytic activity">
    <reaction evidence="1 9">
        <text>1-(2-carboxyphenylamino)-1-deoxy-D-ribulose 5-phosphate + H(+) = (1S,2R)-1-C-(indol-3-yl)glycerol 3-phosphate + CO2 + H2O</text>
        <dbReference type="Rhea" id="RHEA:23476"/>
        <dbReference type="ChEBI" id="CHEBI:15377"/>
        <dbReference type="ChEBI" id="CHEBI:15378"/>
        <dbReference type="ChEBI" id="CHEBI:16526"/>
        <dbReference type="ChEBI" id="CHEBI:58613"/>
        <dbReference type="ChEBI" id="CHEBI:58866"/>
        <dbReference type="EC" id="4.1.1.48"/>
    </reaction>
</comment>
<dbReference type="GO" id="GO:0000162">
    <property type="term" value="P:L-tryptophan biosynthetic process"/>
    <property type="evidence" value="ECO:0007669"/>
    <property type="project" value="UniProtKB-UniRule"/>
</dbReference>
<evidence type="ECO:0000256" key="2">
    <source>
        <dbReference type="ARBA" id="ARBA00004696"/>
    </source>
</evidence>
<dbReference type="PANTHER" id="PTHR22854">
    <property type="entry name" value="TRYPTOPHAN BIOSYNTHESIS PROTEIN"/>
    <property type="match status" value="1"/>
</dbReference>
<sequence length="258" mass="29173">MILDDLVDATNKRIKDHESRIPLKELQTTAKNLKTISGFKTTLENPGLHVIAEIKQASPSKGIIVEDFPYLQIAREYRNAKVDAISVLTEPHYFHGKLTYLREVSEHVPTPVLRKDFTINEYMIYEAKANGASVILLIVAILSDQQLEQYRNLAESLGMDAIVEAHDESEVHRAIKSGAKIIGINNRNLKNFTVNFKNSIHLKKLIPNNILTISESGIKTQKDVDELRDAGFNAILVGETLMRSTNKEQLIRQFKKVE</sequence>
<evidence type="ECO:0000259" key="10">
    <source>
        <dbReference type="Pfam" id="PF00218"/>
    </source>
</evidence>
<dbReference type="FunFam" id="3.20.20.70:FF:000024">
    <property type="entry name" value="Indole-3-glycerol phosphate synthase"/>
    <property type="match status" value="1"/>
</dbReference>
<dbReference type="GO" id="GO:0004640">
    <property type="term" value="F:phosphoribosylanthranilate isomerase activity"/>
    <property type="evidence" value="ECO:0007669"/>
    <property type="project" value="TreeGrafter"/>
</dbReference>
<dbReference type="InterPro" id="IPR013785">
    <property type="entry name" value="Aldolase_TIM"/>
</dbReference>
<evidence type="ECO:0000313" key="12">
    <source>
        <dbReference type="Proteomes" id="UP000030361"/>
    </source>
</evidence>
<dbReference type="EC" id="4.1.1.48" evidence="9"/>
<dbReference type="Proteomes" id="UP000030361">
    <property type="component" value="Chromosome"/>
</dbReference>
<dbReference type="Gene3D" id="3.20.20.70">
    <property type="entry name" value="Aldolase class I"/>
    <property type="match status" value="1"/>
</dbReference>
<evidence type="ECO:0000256" key="4">
    <source>
        <dbReference type="ARBA" id="ARBA00022605"/>
    </source>
</evidence>
<dbReference type="CDD" id="cd00331">
    <property type="entry name" value="IGPS"/>
    <property type="match status" value="1"/>
</dbReference>
<evidence type="ECO:0000313" key="11">
    <source>
        <dbReference type="EMBL" id="AQW21239.1"/>
    </source>
</evidence>
<accession>A0A1S6QI26</accession>